<sequence length="366" mass="40028">MSACQVLDRVLDIARINSGLLSGAHVLHVALPPRPKSSITLALKSRLGPEDPPIAPVMRNLGIDHQAGHGLWQQLEAIELPAHKGYVVTIDGSVLGPQGNCTTLKDLPDGRGSALVMRSSSSADFEVELRRVSSTWDEKQIELADPVLFIADYKPCLGKSCEFSISVSFTSASIGLKDPDPGYSSEPKIRYLAVAMEEDPDLHANTSCGLRAAIDQHRTITKTSVQVQRNQHRLQGTLEFNSSEWANQTIKVNVLASLVLPDEKEVGVSGYCAARIVPKQLPASAGSRNDASIPYAAALLALIVMLWLLSRGRAKEARQAPLSEHIEMAYDLHEDGASRLLDHSGYVPCRREELGKRRAWHILWEL</sequence>
<keyword evidence="3" id="KW-1185">Reference proteome</keyword>
<name>A0ABP0QCR6_9DINO</name>
<accession>A0ABP0QCR6</accession>
<protein>
    <submittedName>
        <fullName evidence="2">Checkpoint protein hus1</fullName>
    </submittedName>
</protein>
<feature type="transmembrane region" description="Helical" evidence="1">
    <location>
        <begin position="292"/>
        <end position="309"/>
    </location>
</feature>
<dbReference type="EMBL" id="CAXAMM010039329">
    <property type="protein sequence ID" value="CAK9085670.1"/>
    <property type="molecule type" value="Genomic_DNA"/>
</dbReference>
<proteinExistence type="predicted"/>
<dbReference type="Proteomes" id="UP001642464">
    <property type="component" value="Unassembled WGS sequence"/>
</dbReference>
<reference evidence="2 3" key="1">
    <citation type="submission" date="2024-02" db="EMBL/GenBank/DDBJ databases">
        <authorList>
            <person name="Chen Y."/>
            <person name="Shah S."/>
            <person name="Dougan E. K."/>
            <person name="Thang M."/>
            <person name="Chan C."/>
        </authorList>
    </citation>
    <scope>NUCLEOTIDE SEQUENCE [LARGE SCALE GENOMIC DNA]</scope>
</reference>
<keyword evidence="1" id="KW-1133">Transmembrane helix</keyword>
<keyword evidence="1" id="KW-0472">Membrane</keyword>
<keyword evidence="1" id="KW-0812">Transmembrane</keyword>
<evidence type="ECO:0000313" key="2">
    <source>
        <dbReference type="EMBL" id="CAK9085670.1"/>
    </source>
</evidence>
<evidence type="ECO:0000256" key="1">
    <source>
        <dbReference type="SAM" id="Phobius"/>
    </source>
</evidence>
<organism evidence="2 3">
    <name type="scientific">Durusdinium trenchii</name>
    <dbReference type="NCBI Taxonomy" id="1381693"/>
    <lineage>
        <taxon>Eukaryota</taxon>
        <taxon>Sar</taxon>
        <taxon>Alveolata</taxon>
        <taxon>Dinophyceae</taxon>
        <taxon>Suessiales</taxon>
        <taxon>Symbiodiniaceae</taxon>
        <taxon>Durusdinium</taxon>
    </lineage>
</organism>
<evidence type="ECO:0000313" key="3">
    <source>
        <dbReference type="Proteomes" id="UP001642464"/>
    </source>
</evidence>
<gene>
    <name evidence="2" type="ORF">SCF082_LOCUS40571</name>
</gene>
<comment type="caution">
    <text evidence="2">The sequence shown here is derived from an EMBL/GenBank/DDBJ whole genome shotgun (WGS) entry which is preliminary data.</text>
</comment>